<feature type="signal peptide" evidence="1">
    <location>
        <begin position="1"/>
        <end position="27"/>
    </location>
</feature>
<keyword evidence="3" id="KW-1185">Reference proteome</keyword>
<dbReference type="AlphaFoldDB" id="A0AAD8KLQ1"/>
<evidence type="ECO:0000256" key="1">
    <source>
        <dbReference type="SAM" id="SignalP"/>
    </source>
</evidence>
<feature type="chain" id="PRO_5042037069" description="Secreted protein" evidence="1">
    <location>
        <begin position="28"/>
        <end position="71"/>
    </location>
</feature>
<name>A0AAD8KLQ1_TARER</name>
<organism evidence="2 3">
    <name type="scientific">Tagetes erecta</name>
    <name type="common">African marigold</name>
    <dbReference type="NCBI Taxonomy" id="13708"/>
    <lineage>
        <taxon>Eukaryota</taxon>
        <taxon>Viridiplantae</taxon>
        <taxon>Streptophyta</taxon>
        <taxon>Embryophyta</taxon>
        <taxon>Tracheophyta</taxon>
        <taxon>Spermatophyta</taxon>
        <taxon>Magnoliopsida</taxon>
        <taxon>eudicotyledons</taxon>
        <taxon>Gunneridae</taxon>
        <taxon>Pentapetalae</taxon>
        <taxon>asterids</taxon>
        <taxon>campanulids</taxon>
        <taxon>Asterales</taxon>
        <taxon>Asteraceae</taxon>
        <taxon>Asteroideae</taxon>
        <taxon>Heliantheae alliance</taxon>
        <taxon>Tageteae</taxon>
        <taxon>Tagetes</taxon>
    </lineage>
</organism>
<evidence type="ECO:0000313" key="3">
    <source>
        <dbReference type="Proteomes" id="UP001229421"/>
    </source>
</evidence>
<evidence type="ECO:0008006" key="4">
    <source>
        <dbReference type="Google" id="ProtNLM"/>
    </source>
</evidence>
<comment type="caution">
    <text evidence="2">The sequence shown here is derived from an EMBL/GenBank/DDBJ whole genome shotgun (WGS) entry which is preliminary data.</text>
</comment>
<gene>
    <name evidence="2" type="ORF">QVD17_20727</name>
</gene>
<protein>
    <recommendedName>
        <fullName evidence="4">Secreted protein</fullName>
    </recommendedName>
</protein>
<dbReference type="Proteomes" id="UP001229421">
    <property type="component" value="Unassembled WGS sequence"/>
</dbReference>
<reference evidence="2" key="1">
    <citation type="journal article" date="2023" name="bioRxiv">
        <title>Improved chromosome-level genome assembly for marigold (Tagetes erecta).</title>
        <authorList>
            <person name="Jiang F."/>
            <person name="Yuan L."/>
            <person name="Wang S."/>
            <person name="Wang H."/>
            <person name="Xu D."/>
            <person name="Wang A."/>
            <person name="Fan W."/>
        </authorList>
    </citation>
    <scope>NUCLEOTIDE SEQUENCE</scope>
    <source>
        <strain evidence="2">WSJ</strain>
        <tissue evidence="2">Leaf</tissue>
    </source>
</reference>
<proteinExistence type="predicted"/>
<sequence length="71" mass="8270">MAKCQVLNCIFMLLVLSIALRYGVLQCSCLDFSCCLLYLDLENETCCSFQQATLIKYLLKLYRFTKQLSQR</sequence>
<accession>A0AAD8KLQ1</accession>
<keyword evidence="1" id="KW-0732">Signal</keyword>
<dbReference type="EMBL" id="JAUHHV010000005">
    <property type="protein sequence ID" value="KAK1425375.1"/>
    <property type="molecule type" value="Genomic_DNA"/>
</dbReference>
<evidence type="ECO:0000313" key="2">
    <source>
        <dbReference type="EMBL" id="KAK1425375.1"/>
    </source>
</evidence>